<name>A0A9E7N9D3_9EURY</name>
<proteinExistence type="predicted"/>
<dbReference type="Pfam" id="PF00132">
    <property type="entry name" value="Hexapep"/>
    <property type="match status" value="1"/>
</dbReference>
<dbReference type="Proteomes" id="UP001056855">
    <property type="component" value="Chromosome"/>
</dbReference>
<dbReference type="InterPro" id="IPR018357">
    <property type="entry name" value="Hexapep_transf_CS"/>
</dbReference>
<dbReference type="InterPro" id="IPR011004">
    <property type="entry name" value="Trimer_LpxA-like_sf"/>
</dbReference>
<gene>
    <name evidence="3" type="ORF">NGM29_14055</name>
</gene>
<keyword evidence="4" id="KW-1185">Reference proteome</keyword>
<evidence type="ECO:0000313" key="3">
    <source>
        <dbReference type="EMBL" id="UTF52894.1"/>
    </source>
</evidence>
<protein>
    <submittedName>
        <fullName evidence="3">Acyltransferase</fullName>
    </submittedName>
</protein>
<dbReference type="PANTHER" id="PTHR43300:SF11">
    <property type="entry name" value="ACETYLTRANSFERASE RV3034C-RELATED"/>
    <property type="match status" value="1"/>
</dbReference>
<sequence>MTDDPSRREHDQKRRHDRVHRHPTPGPTNSLGHWTSARHPLRVAINYVVVWLIRTSPSLKLKRWLMRRLGVTVGEGVSWGLEATPDVFWPDLITLEDHAIVGYDATILCHEFLQHEYRTGEVVVGERAMIGAGAIILPGVEIGAGASVAANSLVTRDVPPGEIVAGVPATTMSDSDSGSDSGSTSSERSDAEDTIDGGEGVVVDRDSELDATTDETDGETETTRERDDPPHSVE</sequence>
<accession>A0A9E7N9D3</accession>
<dbReference type="KEGG" id="sawl:NGM29_14055"/>
<dbReference type="InterPro" id="IPR001451">
    <property type="entry name" value="Hexapep"/>
</dbReference>
<dbReference type="CDD" id="cd04647">
    <property type="entry name" value="LbH_MAT_like"/>
    <property type="match status" value="1"/>
</dbReference>
<dbReference type="SUPFAM" id="SSF51161">
    <property type="entry name" value="Trimeric LpxA-like enzymes"/>
    <property type="match status" value="1"/>
</dbReference>
<feature type="compositionally biased region" description="Acidic residues" evidence="2">
    <location>
        <begin position="209"/>
        <end position="220"/>
    </location>
</feature>
<evidence type="ECO:0000313" key="4">
    <source>
        <dbReference type="Proteomes" id="UP001056855"/>
    </source>
</evidence>
<dbReference type="EMBL" id="CP100355">
    <property type="protein sequence ID" value="UTF52894.1"/>
    <property type="molecule type" value="Genomic_DNA"/>
</dbReference>
<keyword evidence="1" id="KW-0808">Transferase</keyword>
<organism evidence="3 4">
    <name type="scientific">Natronosalvus rutilus</name>
    <dbReference type="NCBI Taxonomy" id="2953753"/>
    <lineage>
        <taxon>Archaea</taxon>
        <taxon>Methanobacteriati</taxon>
        <taxon>Methanobacteriota</taxon>
        <taxon>Stenosarchaea group</taxon>
        <taxon>Halobacteria</taxon>
        <taxon>Halobacteriales</taxon>
        <taxon>Natrialbaceae</taxon>
        <taxon>Natronosalvus</taxon>
    </lineage>
</organism>
<feature type="region of interest" description="Disordered" evidence="2">
    <location>
        <begin position="1"/>
        <end position="33"/>
    </location>
</feature>
<feature type="region of interest" description="Disordered" evidence="2">
    <location>
        <begin position="164"/>
        <end position="234"/>
    </location>
</feature>
<dbReference type="AlphaFoldDB" id="A0A9E7N9D3"/>
<dbReference type="GeneID" id="73291191"/>
<dbReference type="PROSITE" id="PS00101">
    <property type="entry name" value="HEXAPEP_TRANSFERASES"/>
    <property type="match status" value="1"/>
</dbReference>
<dbReference type="PANTHER" id="PTHR43300">
    <property type="entry name" value="ACETYLTRANSFERASE"/>
    <property type="match status" value="1"/>
</dbReference>
<feature type="compositionally biased region" description="Low complexity" evidence="2">
    <location>
        <begin position="173"/>
        <end position="186"/>
    </location>
</feature>
<dbReference type="GO" id="GO:0016746">
    <property type="term" value="F:acyltransferase activity"/>
    <property type="evidence" value="ECO:0007669"/>
    <property type="project" value="UniProtKB-KW"/>
</dbReference>
<dbReference type="InterPro" id="IPR050179">
    <property type="entry name" value="Trans_hexapeptide_repeat"/>
</dbReference>
<feature type="compositionally biased region" description="Basic and acidic residues" evidence="2">
    <location>
        <begin position="1"/>
        <end position="14"/>
    </location>
</feature>
<evidence type="ECO:0000256" key="2">
    <source>
        <dbReference type="SAM" id="MobiDB-lite"/>
    </source>
</evidence>
<evidence type="ECO:0000256" key="1">
    <source>
        <dbReference type="ARBA" id="ARBA00022679"/>
    </source>
</evidence>
<dbReference type="RefSeq" id="WP_254156962.1">
    <property type="nucleotide sequence ID" value="NZ_CP100355.1"/>
</dbReference>
<dbReference type="Gene3D" id="2.160.10.10">
    <property type="entry name" value="Hexapeptide repeat proteins"/>
    <property type="match status" value="1"/>
</dbReference>
<reference evidence="3" key="1">
    <citation type="submission" date="2022-06" db="EMBL/GenBank/DDBJ databases">
        <title>Diverse halophilic archaea isolated from saline environments.</title>
        <authorList>
            <person name="Cui H.-L."/>
        </authorList>
    </citation>
    <scope>NUCLEOTIDE SEQUENCE</scope>
    <source>
        <strain evidence="3">WLHS1</strain>
    </source>
</reference>
<feature type="compositionally biased region" description="Basic and acidic residues" evidence="2">
    <location>
        <begin position="221"/>
        <end position="234"/>
    </location>
</feature>
<keyword evidence="3" id="KW-0012">Acyltransferase</keyword>